<sequence>MNLGTLREPLPGDDHAPAADDGPVWWQHAIDATGAALDAVPGWTWLTLAGLLFVALVVMRHRLDKALRVAPPKTGDKLGGLFIASVVLAGGLWGCILAASATNLLGFARDTLDWRDGHDWLIVGGIDGIAVLFAVLMFAAAKAGRPTHRSYRIVWSSTLMSAGIGVWHGYGSAHSLAAAVVLGYFAVASMGVLHELLDLFRSTSEKKVPRVRPPFGLRWITYLPNTAAAALAWENHPPRPLAADASDEQIAWYGSVRHAVQHLETVRRAKRIRAYQVDRYAGAVPAVGWARLNPWLRVRQLNAALAVLRRTAADELATVRADVAAELARVVEQAATDRAAAEDTAAALRRQVAELNALLEIAAEETQTAEVRATAAERQAATADEARRAAEADATQARLDAARRVAAAEQTATITAGRADRTAADLDTTRELVGQLRQQTAAATAAIDRATAEAADLRQQLAAATAAAVRPVEQQVTQQRPAVRQQQTAGSSGKAAVKWPTTAPWHPTQQRAFELRDSDRARWTWQALSDELGETVSAIRRWFDNRGKPTLPIDPPATPTTAVNGTPVPA</sequence>
<feature type="transmembrane region" description="Helical" evidence="3">
    <location>
        <begin position="80"/>
        <end position="100"/>
    </location>
</feature>
<feature type="coiled-coil region" evidence="1">
    <location>
        <begin position="331"/>
        <end position="393"/>
    </location>
</feature>
<evidence type="ECO:0008006" key="6">
    <source>
        <dbReference type="Google" id="ProtNLM"/>
    </source>
</evidence>
<organism evidence="4 5">
    <name type="scientific">Micromonospora craterilacus</name>
    <dbReference type="NCBI Taxonomy" id="1655439"/>
    <lineage>
        <taxon>Bacteria</taxon>
        <taxon>Bacillati</taxon>
        <taxon>Actinomycetota</taxon>
        <taxon>Actinomycetes</taxon>
        <taxon>Micromonosporales</taxon>
        <taxon>Micromonosporaceae</taxon>
        <taxon>Micromonospora</taxon>
    </lineage>
</organism>
<feature type="transmembrane region" description="Helical" evidence="3">
    <location>
        <begin position="120"/>
        <end position="141"/>
    </location>
</feature>
<dbReference type="EMBL" id="POTY01000191">
    <property type="protein sequence ID" value="PZG13001.1"/>
    <property type="molecule type" value="Genomic_DNA"/>
</dbReference>
<dbReference type="RefSeq" id="WP_111217103.1">
    <property type="nucleotide sequence ID" value="NZ_POTY01000191.1"/>
</dbReference>
<keyword evidence="1" id="KW-0175">Coiled coil</keyword>
<keyword evidence="3" id="KW-0472">Membrane</keyword>
<dbReference type="OrthoDB" id="3322009at2"/>
<dbReference type="AlphaFoldDB" id="A0A2W2DRZ3"/>
<evidence type="ECO:0000256" key="2">
    <source>
        <dbReference type="SAM" id="MobiDB-lite"/>
    </source>
</evidence>
<feature type="compositionally biased region" description="Polar residues" evidence="2">
    <location>
        <begin position="474"/>
        <end position="491"/>
    </location>
</feature>
<protein>
    <recommendedName>
        <fullName evidence="6">DUF2637 domain-containing protein</fullName>
    </recommendedName>
</protein>
<feature type="region of interest" description="Disordered" evidence="2">
    <location>
        <begin position="545"/>
        <end position="570"/>
    </location>
</feature>
<evidence type="ECO:0000313" key="5">
    <source>
        <dbReference type="Proteomes" id="UP000248924"/>
    </source>
</evidence>
<feature type="coiled-coil region" evidence="1">
    <location>
        <begin position="440"/>
        <end position="467"/>
    </location>
</feature>
<keyword evidence="3" id="KW-1133">Transmembrane helix</keyword>
<feature type="transmembrane region" description="Helical" evidence="3">
    <location>
        <begin position="42"/>
        <end position="59"/>
    </location>
</feature>
<reference evidence="4 5" key="1">
    <citation type="submission" date="2018-01" db="EMBL/GenBank/DDBJ databases">
        <title>Draft genome sequence of Jishengella sp. NA12.</title>
        <authorList>
            <person name="Sahin N."/>
            <person name="Ay H."/>
            <person name="Saygin H."/>
        </authorList>
    </citation>
    <scope>NUCLEOTIDE SEQUENCE [LARGE SCALE GENOMIC DNA]</scope>
    <source>
        <strain evidence="4 5">NA12</strain>
    </source>
</reference>
<dbReference type="Proteomes" id="UP000248924">
    <property type="component" value="Unassembled WGS sequence"/>
</dbReference>
<feature type="transmembrane region" description="Helical" evidence="3">
    <location>
        <begin position="176"/>
        <end position="197"/>
    </location>
</feature>
<keyword evidence="5" id="KW-1185">Reference proteome</keyword>
<keyword evidence="3" id="KW-0812">Transmembrane</keyword>
<gene>
    <name evidence="4" type="ORF">C1I95_24655</name>
</gene>
<accession>A0A2W2DRZ3</accession>
<evidence type="ECO:0000313" key="4">
    <source>
        <dbReference type="EMBL" id="PZG13001.1"/>
    </source>
</evidence>
<comment type="caution">
    <text evidence="4">The sequence shown here is derived from an EMBL/GenBank/DDBJ whole genome shotgun (WGS) entry which is preliminary data.</text>
</comment>
<proteinExistence type="predicted"/>
<name>A0A2W2DRZ3_9ACTN</name>
<feature type="region of interest" description="Disordered" evidence="2">
    <location>
        <begin position="474"/>
        <end position="509"/>
    </location>
</feature>
<evidence type="ECO:0000256" key="3">
    <source>
        <dbReference type="SAM" id="Phobius"/>
    </source>
</evidence>
<evidence type="ECO:0000256" key="1">
    <source>
        <dbReference type="SAM" id="Coils"/>
    </source>
</evidence>